<feature type="compositionally biased region" description="Acidic residues" evidence="6">
    <location>
        <begin position="1125"/>
        <end position="1143"/>
    </location>
</feature>
<comment type="subcellular location">
    <subcellularLocation>
        <location evidence="2">Chromosome</location>
        <location evidence="2">Telomere</location>
    </subcellularLocation>
    <subcellularLocation>
        <location evidence="1">Nucleus</location>
    </subcellularLocation>
</comment>
<feature type="compositionally biased region" description="Acidic residues" evidence="6">
    <location>
        <begin position="438"/>
        <end position="448"/>
    </location>
</feature>
<accession>A0A1L9SII6</accession>
<evidence type="ECO:0000313" key="9">
    <source>
        <dbReference type="Proteomes" id="UP000184188"/>
    </source>
</evidence>
<protein>
    <recommendedName>
        <fullName evidence="7">Shelterin complex subunit TPP1/Est3 domain-containing protein</fullName>
    </recommendedName>
</protein>
<keyword evidence="4" id="KW-0779">Telomere</keyword>
<dbReference type="GO" id="GO:0000781">
    <property type="term" value="C:chromosome, telomeric region"/>
    <property type="evidence" value="ECO:0007669"/>
    <property type="project" value="UniProtKB-SubCell"/>
</dbReference>
<evidence type="ECO:0000256" key="2">
    <source>
        <dbReference type="ARBA" id="ARBA00004574"/>
    </source>
</evidence>
<dbReference type="AlphaFoldDB" id="A0A1L9SII6"/>
<dbReference type="Proteomes" id="UP000184188">
    <property type="component" value="Unassembled WGS sequence"/>
</dbReference>
<keyword evidence="5" id="KW-0539">Nucleus</keyword>
<gene>
    <name evidence="8" type="ORF">ASPZODRAFT_166198</name>
</gene>
<dbReference type="RefSeq" id="XP_022581436.1">
    <property type="nucleotide sequence ID" value="XM_022726745.1"/>
</dbReference>
<evidence type="ECO:0000256" key="3">
    <source>
        <dbReference type="ARBA" id="ARBA00022454"/>
    </source>
</evidence>
<feature type="compositionally biased region" description="Low complexity" evidence="6">
    <location>
        <begin position="275"/>
        <end position="284"/>
    </location>
</feature>
<feature type="region of interest" description="Disordered" evidence="6">
    <location>
        <begin position="251"/>
        <end position="313"/>
    </location>
</feature>
<feature type="compositionally biased region" description="Basic and acidic residues" evidence="6">
    <location>
        <begin position="264"/>
        <end position="274"/>
    </location>
</feature>
<feature type="compositionally biased region" description="Polar residues" evidence="6">
    <location>
        <begin position="292"/>
        <end position="309"/>
    </location>
</feature>
<dbReference type="EMBL" id="KV878341">
    <property type="protein sequence ID" value="OJJ46926.1"/>
    <property type="molecule type" value="Genomic_DNA"/>
</dbReference>
<dbReference type="VEuPathDB" id="FungiDB:ASPZODRAFT_166198"/>
<organism evidence="8 9">
    <name type="scientific">Penicilliopsis zonata CBS 506.65</name>
    <dbReference type="NCBI Taxonomy" id="1073090"/>
    <lineage>
        <taxon>Eukaryota</taxon>
        <taxon>Fungi</taxon>
        <taxon>Dikarya</taxon>
        <taxon>Ascomycota</taxon>
        <taxon>Pezizomycotina</taxon>
        <taxon>Eurotiomycetes</taxon>
        <taxon>Eurotiomycetidae</taxon>
        <taxon>Eurotiales</taxon>
        <taxon>Aspergillaceae</taxon>
        <taxon>Penicilliopsis</taxon>
    </lineage>
</organism>
<proteinExistence type="predicted"/>
<evidence type="ECO:0000259" key="7">
    <source>
        <dbReference type="Pfam" id="PF10341"/>
    </source>
</evidence>
<dbReference type="OrthoDB" id="3538943at2759"/>
<feature type="compositionally biased region" description="Polar residues" evidence="6">
    <location>
        <begin position="178"/>
        <end position="198"/>
    </location>
</feature>
<feature type="region of interest" description="Disordered" evidence="6">
    <location>
        <begin position="984"/>
        <end position="1163"/>
    </location>
</feature>
<dbReference type="GO" id="GO:0007004">
    <property type="term" value="P:telomere maintenance via telomerase"/>
    <property type="evidence" value="ECO:0007669"/>
    <property type="project" value="InterPro"/>
</dbReference>
<feature type="compositionally biased region" description="Polar residues" evidence="6">
    <location>
        <begin position="626"/>
        <end position="668"/>
    </location>
</feature>
<feature type="compositionally biased region" description="Basic and acidic residues" evidence="6">
    <location>
        <begin position="1050"/>
        <end position="1063"/>
    </location>
</feature>
<feature type="compositionally biased region" description="Low complexity" evidence="6">
    <location>
        <begin position="1002"/>
        <end position="1049"/>
    </location>
</feature>
<evidence type="ECO:0000256" key="4">
    <source>
        <dbReference type="ARBA" id="ARBA00022895"/>
    </source>
</evidence>
<dbReference type="STRING" id="1073090.A0A1L9SII6"/>
<name>A0A1L9SII6_9EURO</name>
<evidence type="ECO:0000256" key="1">
    <source>
        <dbReference type="ARBA" id="ARBA00004123"/>
    </source>
</evidence>
<dbReference type="GO" id="GO:0042162">
    <property type="term" value="F:telomeric DNA binding"/>
    <property type="evidence" value="ECO:0007669"/>
    <property type="project" value="InterPro"/>
</dbReference>
<sequence length="1249" mass="139401">MSSSGGWVIPLVERLIDLGLKKPRSLEVEDDGSNYRLAESTQRAARIVQQHETWKKQVTLTDSIAQINAILTRNSIEQYSRESNSPLFNLDDYKGSLIRLIEFEIVFEYSVSEPRVYLYVERFQIDKEKGKSKTLAPGKLVKNNKPLFRRMSELYLHIKEAEKAREIDRVAEGDAYESDSSTGSDRSLKLQNPLQFKSTPARGRINVQSGTVLHATASQEGFVSQQPGHSHTVDQDFDQRYSTSTTSLLLQHLKPQNKAVGDVAKPRSKGEPQKPSKSPPSASSSEKRKEQSGWTTESSTTLAKNNNNVGHGRLAMGTGVIVHTETNRKSTPVNILAEGEQRSTTSTQVMENPWYGLERIRKRDVNIPEDQDAMTWYWIPPDPGASMPQANVPPRLLAQWNKMVFRRNHPAAEEEIEPPSNVEFSQLVEPHTPASGESDTDYSWEETPENGRRTRLPADSSPPRERSVARAVAAIPVEDISVQDGLFTQPSDPGPDVQSNERPHTRADNVLAPGPALGVMMFKTNELQQGIEDAFVGIAEQPINHESDAESDESVMDTSVPRPLRNSSHQDLFGSQIDEDIASSGQFSASHVEERVHVHVVETPDTTSNRLRPKIDDKGPVGWEAGSSQQFSSQDPNKSSQSRVENTYGSHESQLATTPSQRRPTHLTDLQNNSQDLSIFETQVSNANGSAAEWTDFPFNVTLPYANAKSSNETALPISAARVEGAFQSPLLRDEPTSCQVDGAMDYSGRDSPIENLPVEKMEVSQIAGVKRVASPDVLGASSPSKRQRVSWLVRDESLRSEAPSRRHSYVVAIPGDAEAHGVYEKFRGDYPGCSIEFDHFTKLCFKLHTLRQEGKLQRSFLWDDFIMVHLRQYPDYLQQCLASETKTLSYENYFLEKISRPLYKRRSLTIHGIETCAARQTAKERYSLIAGRPPSRTSSPFTAEVAESLSNLDASSLLNPDQGAAAFDALVVDHVSQIVSPIRDISVPEQKPTSSALGTEQPSSLDQQPSSLGEQLQSSRDQQPSSLDQQPSSLDQQLSSLDEQQLESSRGRKEAEPEDQRSSDVVIESSYPCPASLSQLPVRHEDEDDEEMIEAPRSAQPSHFRQSQSPIRQSTSSQPMRYQDEDEDEDKDEGDEDEDELMEEAHETASIELGDENEHRSVPVDNAMDNERLYNPQLPRHGWFASFSRLYPDQPAPAWSDSANTPFKMWARADLNVLMDRRARGGVALPTDEKGVIIASKWGLKRRE</sequence>
<evidence type="ECO:0000256" key="6">
    <source>
        <dbReference type="SAM" id="MobiDB-lite"/>
    </source>
</evidence>
<dbReference type="Pfam" id="PF10341">
    <property type="entry name" value="TPP1"/>
    <property type="match status" value="1"/>
</dbReference>
<feature type="domain" description="Shelterin complex subunit TPP1/Est3" evidence="7">
    <location>
        <begin position="7"/>
        <end position="127"/>
    </location>
</feature>
<feature type="region of interest" description="Disordered" evidence="6">
    <location>
        <begin position="430"/>
        <end position="469"/>
    </location>
</feature>
<evidence type="ECO:0000256" key="5">
    <source>
        <dbReference type="ARBA" id="ARBA00023242"/>
    </source>
</evidence>
<feature type="compositionally biased region" description="Polar residues" evidence="6">
    <location>
        <begin position="992"/>
        <end position="1001"/>
    </location>
</feature>
<feature type="region of interest" description="Disordered" evidence="6">
    <location>
        <begin position="600"/>
        <end position="668"/>
    </location>
</feature>
<keyword evidence="9" id="KW-1185">Reference proteome</keyword>
<reference evidence="9" key="1">
    <citation type="journal article" date="2017" name="Genome Biol.">
        <title>Comparative genomics reveals high biological diversity and specific adaptations in the industrially and medically important fungal genus Aspergillus.</title>
        <authorList>
            <person name="de Vries R.P."/>
            <person name="Riley R."/>
            <person name="Wiebenga A."/>
            <person name="Aguilar-Osorio G."/>
            <person name="Amillis S."/>
            <person name="Uchima C.A."/>
            <person name="Anderluh G."/>
            <person name="Asadollahi M."/>
            <person name="Askin M."/>
            <person name="Barry K."/>
            <person name="Battaglia E."/>
            <person name="Bayram O."/>
            <person name="Benocci T."/>
            <person name="Braus-Stromeyer S.A."/>
            <person name="Caldana C."/>
            <person name="Canovas D."/>
            <person name="Cerqueira G.C."/>
            <person name="Chen F."/>
            <person name="Chen W."/>
            <person name="Choi C."/>
            <person name="Clum A."/>
            <person name="Dos Santos R.A."/>
            <person name="Damasio A.R."/>
            <person name="Diallinas G."/>
            <person name="Emri T."/>
            <person name="Fekete E."/>
            <person name="Flipphi M."/>
            <person name="Freyberg S."/>
            <person name="Gallo A."/>
            <person name="Gournas C."/>
            <person name="Habgood R."/>
            <person name="Hainaut M."/>
            <person name="Harispe M.L."/>
            <person name="Henrissat B."/>
            <person name="Hilden K.S."/>
            <person name="Hope R."/>
            <person name="Hossain A."/>
            <person name="Karabika E."/>
            <person name="Karaffa L."/>
            <person name="Karanyi Z."/>
            <person name="Krasevec N."/>
            <person name="Kuo A."/>
            <person name="Kusch H."/>
            <person name="LaButti K."/>
            <person name="Lagendijk E.L."/>
            <person name="Lapidus A."/>
            <person name="Levasseur A."/>
            <person name="Lindquist E."/>
            <person name="Lipzen A."/>
            <person name="Logrieco A.F."/>
            <person name="MacCabe A."/>
            <person name="Maekelae M.R."/>
            <person name="Malavazi I."/>
            <person name="Melin P."/>
            <person name="Meyer V."/>
            <person name="Mielnichuk N."/>
            <person name="Miskei M."/>
            <person name="Molnar A.P."/>
            <person name="Mule G."/>
            <person name="Ngan C.Y."/>
            <person name="Orejas M."/>
            <person name="Orosz E."/>
            <person name="Ouedraogo J.P."/>
            <person name="Overkamp K.M."/>
            <person name="Park H.-S."/>
            <person name="Perrone G."/>
            <person name="Piumi F."/>
            <person name="Punt P.J."/>
            <person name="Ram A.F."/>
            <person name="Ramon A."/>
            <person name="Rauscher S."/>
            <person name="Record E."/>
            <person name="Riano-Pachon D.M."/>
            <person name="Robert V."/>
            <person name="Roehrig J."/>
            <person name="Ruller R."/>
            <person name="Salamov A."/>
            <person name="Salih N.S."/>
            <person name="Samson R.A."/>
            <person name="Sandor E."/>
            <person name="Sanguinetti M."/>
            <person name="Schuetze T."/>
            <person name="Sepcic K."/>
            <person name="Shelest E."/>
            <person name="Sherlock G."/>
            <person name="Sophianopoulou V."/>
            <person name="Squina F.M."/>
            <person name="Sun H."/>
            <person name="Susca A."/>
            <person name="Todd R.B."/>
            <person name="Tsang A."/>
            <person name="Unkles S.E."/>
            <person name="van de Wiele N."/>
            <person name="van Rossen-Uffink D."/>
            <person name="Oliveira J.V."/>
            <person name="Vesth T.C."/>
            <person name="Visser J."/>
            <person name="Yu J.-H."/>
            <person name="Zhou M."/>
            <person name="Andersen M.R."/>
            <person name="Archer D.B."/>
            <person name="Baker S.E."/>
            <person name="Benoit I."/>
            <person name="Brakhage A.A."/>
            <person name="Braus G.H."/>
            <person name="Fischer R."/>
            <person name="Frisvad J.C."/>
            <person name="Goldman G.H."/>
            <person name="Houbraken J."/>
            <person name="Oakley B."/>
            <person name="Pocsi I."/>
            <person name="Scazzocchio C."/>
            <person name="Seiboth B."/>
            <person name="vanKuyk P.A."/>
            <person name="Wortman J."/>
            <person name="Dyer P.S."/>
            <person name="Grigoriev I.V."/>
        </authorList>
    </citation>
    <scope>NUCLEOTIDE SEQUENCE [LARGE SCALE GENOMIC DNA]</scope>
    <source>
        <strain evidence="9">CBS 506.65</strain>
    </source>
</reference>
<dbReference type="GO" id="GO:0005697">
    <property type="term" value="C:telomerase holoenzyme complex"/>
    <property type="evidence" value="ECO:0007669"/>
    <property type="project" value="InterPro"/>
</dbReference>
<feature type="compositionally biased region" description="Polar residues" evidence="6">
    <location>
        <begin position="1100"/>
        <end position="1121"/>
    </location>
</feature>
<dbReference type="GeneID" id="34613209"/>
<keyword evidence="3" id="KW-0158">Chromosome</keyword>
<evidence type="ECO:0000313" key="8">
    <source>
        <dbReference type="EMBL" id="OJJ46926.1"/>
    </source>
</evidence>
<feature type="region of interest" description="Disordered" evidence="6">
    <location>
        <begin position="174"/>
        <end position="202"/>
    </location>
</feature>
<feature type="region of interest" description="Disordered" evidence="6">
    <location>
        <begin position="545"/>
        <end position="569"/>
    </location>
</feature>
<dbReference type="Gene3D" id="2.40.50.960">
    <property type="match status" value="1"/>
</dbReference>
<feature type="region of interest" description="Disordered" evidence="6">
    <location>
        <begin position="481"/>
        <end position="511"/>
    </location>
</feature>
<dbReference type="InterPro" id="IPR019437">
    <property type="entry name" value="TPP1/Est3"/>
</dbReference>